<dbReference type="EMBL" id="CP011600">
    <property type="protein sequence ID" value="AKL09936.1"/>
    <property type="molecule type" value="Genomic_DNA"/>
</dbReference>
<evidence type="ECO:0000256" key="1">
    <source>
        <dbReference type="SAM" id="MobiDB-lite"/>
    </source>
</evidence>
<dbReference type="Proteomes" id="UP000035479">
    <property type="component" value="Plasmid pCAV1151-215"/>
</dbReference>
<evidence type="ECO:0000313" key="2">
    <source>
        <dbReference type="EMBL" id="AKL09936.1"/>
    </source>
</evidence>
<organism evidence="2 3">
    <name type="scientific">Phytobacter ursingii</name>
    <dbReference type="NCBI Taxonomy" id="1972431"/>
    <lineage>
        <taxon>Bacteria</taxon>
        <taxon>Pseudomonadati</taxon>
        <taxon>Pseudomonadota</taxon>
        <taxon>Gammaproteobacteria</taxon>
        <taxon>Enterobacterales</taxon>
        <taxon>Enterobacteriaceae</taxon>
        <taxon>Phytobacter</taxon>
    </lineage>
</organism>
<dbReference type="KEGG" id="kin:AB182_00835"/>
<dbReference type="AlphaFoldDB" id="A0AAC8QJL6"/>
<accession>A0AAC8QJL6</accession>
<proteinExistence type="predicted"/>
<evidence type="ECO:0000313" key="3">
    <source>
        <dbReference type="Proteomes" id="UP000035479"/>
    </source>
</evidence>
<sequence>MLLCPGQTDVKGPHATHHTTPPQRTLQRDDETAAGSLRAVPGDGPRIIDVPVSLNLSRIDDLLGVGSG</sequence>
<keyword evidence="2" id="KW-0614">Plasmid</keyword>
<gene>
    <name evidence="2" type="ORF">AB182_00835</name>
</gene>
<protein>
    <submittedName>
        <fullName evidence="2">Uncharacterized protein</fullName>
    </submittedName>
</protein>
<feature type="region of interest" description="Disordered" evidence="1">
    <location>
        <begin position="1"/>
        <end position="30"/>
    </location>
</feature>
<geneLocation type="plasmid" evidence="2 3">
    <name>pCAV1151-215</name>
</geneLocation>
<reference evidence="2 3" key="1">
    <citation type="submission" date="2015-06" db="EMBL/GenBank/DDBJ databases">
        <title>Rapid spread of a carbapenem resistance gene driven by multiple levels of genetic mobility.</title>
        <authorList>
            <person name="Sheppard A.E."/>
            <person name="Stoesser N."/>
            <person name="Wilson D."/>
            <person name="Sebra R."/>
            <person name="Kasarskis A."/>
            <person name="Anson L."/>
            <person name="Giess A."/>
            <person name="Pankhurst L."/>
            <person name="Vaughan A."/>
            <person name="Grim C.J."/>
            <person name="Cox H."/>
            <person name="Yeh A."/>
            <person name="Sifri C.D."/>
            <person name="Walker S."/>
            <person name="Peto T.E."/>
            <person name="Crook D.W."/>
            <person name="Mathers A.J."/>
        </authorList>
    </citation>
    <scope>NUCLEOTIDE SEQUENCE [LARGE SCALE GENOMIC DNA]</scope>
    <source>
        <strain evidence="2 3">CAV1151</strain>
        <plasmid evidence="2 3">pCAV1151-215</plasmid>
    </source>
</reference>
<dbReference type="RefSeq" id="WP_047368783.1">
    <property type="nucleotide sequence ID" value="NZ_CP011600.1"/>
</dbReference>
<name>A0AAC8QJL6_9ENTR</name>